<proteinExistence type="predicted"/>
<dbReference type="AntiFam" id="ANF00006">
    <property type="entry name" value="Translation of CRISPR region"/>
</dbReference>
<protein>
    <submittedName>
        <fullName evidence="2">Domain of uncharacterized function (DUF2825)</fullName>
    </submittedName>
</protein>
<dbReference type="EMBL" id="FKBS01000025">
    <property type="protein sequence ID" value="SAI49135.1"/>
    <property type="molecule type" value="Genomic_DNA"/>
</dbReference>
<gene>
    <name evidence="2" type="ORF">SAMEA1982600_04018</name>
</gene>
<dbReference type="AlphaFoldDB" id="A0A157QTD8"/>
<reference evidence="2 3" key="1">
    <citation type="submission" date="2016-03" db="EMBL/GenBank/DDBJ databases">
        <authorList>
            <consortium name="Pathogen Informatics"/>
        </authorList>
    </citation>
    <scope>NUCLEOTIDE SEQUENCE [LARGE SCALE GENOMIC DNA]</scope>
    <source>
        <strain evidence="2 3">NCTC13364</strain>
    </source>
</reference>
<evidence type="ECO:0000313" key="3">
    <source>
        <dbReference type="Proteomes" id="UP000077037"/>
    </source>
</evidence>
<dbReference type="Proteomes" id="UP000077037">
    <property type="component" value="Unassembled WGS sequence"/>
</dbReference>
<evidence type="ECO:0000313" key="2">
    <source>
        <dbReference type="EMBL" id="SAI49135.1"/>
    </source>
</evidence>
<sequence>MDGRRNSPGGGSSPHARGTHALGRVVLRLGRFIPACAGNTSKRIRVPRIRTVHPRMRGEHSFTRRAWRWMLGSSPHARGTLTTVPLFQQQRRFIPACAGNTPAAMSPMRRDSVHPRMRGEHRSLVNTRSPGRGSSPHARGTRRRGQSRGREARFIPACAGNTTRAAWCSFSAAVHPRMRGEHFITSSGSRPVDGSSPHARGTHQIAALQSTTQRFIPACAGNT</sequence>
<name>A0A157QTD8_9BORD</name>
<organism evidence="2 3">
    <name type="scientific">Bordetella ansorpii</name>
    <dbReference type="NCBI Taxonomy" id="288768"/>
    <lineage>
        <taxon>Bacteria</taxon>
        <taxon>Pseudomonadati</taxon>
        <taxon>Pseudomonadota</taxon>
        <taxon>Betaproteobacteria</taxon>
        <taxon>Burkholderiales</taxon>
        <taxon>Alcaligenaceae</taxon>
        <taxon>Bordetella</taxon>
    </lineage>
</organism>
<accession>A0A157QTD8</accession>
<feature type="compositionally biased region" description="Basic and acidic residues" evidence="1">
    <location>
        <begin position="108"/>
        <end position="123"/>
    </location>
</feature>
<feature type="region of interest" description="Disordered" evidence="1">
    <location>
        <begin position="99"/>
        <end position="153"/>
    </location>
</feature>
<dbReference type="AntiFam" id="ANF00057">
    <property type="entry name" value="Translation of E. coli type CRISPR repeat"/>
</dbReference>
<evidence type="ECO:0000256" key="1">
    <source>
        <dbReference type="SAM" id="MobiDB-lite"/>
    </source>
</evidence>